<accession>A0A5B9MLL4</accession>
<evidence type="ECO:0000313" key="3">
    <source>
        <dbReference type="EMBL" id="QEG00535.1"/>
    </source>
</evidence>
<keyword evidence="1" id="KW-0862">Zinc</keyword>
<dbReference type="AlphaFoldDB" id="A0A5B9MLL4"/>
<keyword evidence="4" id="KW-1185">Reference proteome</keyword>
<dbReference type="EMBL" id="CP036264">
    <property type="protein sequence ID" value="QEG00535.1"/>
    <property type="molecule type" value="Genomic_DNA"/>
</dbReference>
<keyword evidence="1" id="KW-0863">Zinc-finger</keyword>
<evidence type="ECO:0000259" key="2">
    <source>
        <dbReference type="PROSITE" id="PS50966"/>
    </source>
</evidence>
<dbReference type="KEGG" id="smam:Mal15_46050"/>
<gene>
    <name evidence="3" type="ORF">Mal15_46050</name>
</gene>
<feature type="domain" description="SWIM-type" evidence="2">
    <location>
        <begin position="408"/>
        <end position="445"/>
    </location>
</feature>
<dbReference type="Pfam" id="PF04434">
    <property type="entry name" value="SWIM"/>
    <property type="match status" value="1"/>
</dbReference>
<dbReference type="GO" id="GO:0008270">
    <property type="term" value="F:zinc ion binding"/>
    <property type="evidence" value="ECO:0007669"/>
    <property type="project" value="UniProtKB-KW"/>
</dbReference>
<dbReference type="PROSITE" id="PS50966">
    <property type="entry name" value="ZF_SWIM"/>
    <property type="match status" value="1"/>
</dbReference>
<evidence type="ECO:0000256" key="1">
    <source>
        <dbReference type="PROSITE-ProRule" id="PRU00325"/>
    </source>
</evidence>
<dbReference type="InterPro" id="IPR007527">
    <property type="entry name" value="Znf_SWIM"/>
</dbReference>
<evidence type="ECO:0000313" key="4">
    <source>
        <dbReference type="Proteomes" id="UP000321353"/>
    </source>
</evidence>
<keyword evidence="1" id="KW-0479">Metal-binding</keyword>
<proteinExistence type="predicted"/>
<dbReference type="Proteomes" id="UP000321353">
    <property type="component" value="Chromosome"/>
</dbReference>
<protein>
    <recommendedName>
        <fullName evidence="2">SWIM-type domain-containing protein</fullName>
    </recommendedName>
</protein>
<organism evidence="3 4">
    <name type="scientific">Stieleria maiorica</name>
    <dbReference type="NCBI Taxonomy" id="2795974"/>
    <lineage>
        <taxon>Bacteria</taxon>
        <taxon>Pseudomonadati</taxon>
        <taxon>Planctomycetota</taxon>
        <taxon>Planctomycetia</taxon>
        <taxon>Pirellulales</taxon>
        <taxon>Pirellulaceae</taxon>
        <taxon>Stieleria</taxon>
    </lineage>
</organism>
<sequence length="462" mass="51327">MAATALSYSYRYPFESAVLESASAPAMRLATSLDGTSDDLFFDGSLRQPALVGKCLTVLSSIVRTRFYQPLDPMMLDPVVTSGGGMLRFEGFSSCCGVYARVDLAPEAFDTDLRGKGTTNVDFNDAMRTALRRLSDNDDAQLQVGGEGVTLRTDDDKVVERKVKLPVRWIKGFCEVQAYQPRMTPHFELTQNDARTLFRSFPKGSNAKRPVHITRTGRTMRLASRPQRGSVQLEGADRVRVLEPLIPYTKQLNIWYDSDAHTSGWELQFDIGSMFTLVSPELNRGFSGEGQMLSRLATGQWQTAMPAVTDSLNWQSHIDIADISRSSRVGEAQIEAALAVLGTRGLVGFDVSSNKYFHRVLPFDMDKVEKQQPRLVAALKLIDADGVKLFEETPDGPNFQVAGTNVEHFVRLRPDGDRCTCQWFNRYQGQRGPCKHILAARIVKDSDQASVDSVTTDCEATE</sequence>
<name>A0A5B9MLL4_9BACT</name>
<reference evidence="3 4" key="1">
    <citation type="submission" date="2019-02" db="EMBL/GenBank/DDBJ databases">
        <title>Planctomycetal bacteria perform biofilm scaping via a novel small molecule.</title>
        <authorList>
            <person name="Jeske O."/>
            <person name="Boedeker C."/>
            <person name="Wiegand S."/>
            <person name="Breitling P."/>
            <person name="Kallscheuer N."/>
            <person name="Jogler M."/>
            <person name="Rohde M."/>
            <person name="Petersen J."/>
            <person name="Medema M.H."/>
            <person name="Surup F."/>
            <person name="Jogler C."/>
        </authorList>
    </citation>
    <scope>NUCLEOTIDE SEQUENCE [LARGE SCALE GENOMIC DNA]</scope>
    <source>
        <strain evidence="3 4">Mal15</strain>
    </source>
</reference>